<evidence type="ECO:0000259" key="10">
    <source>
        <dbReference type="Pfam" id="PF03900"/>
    </source>
</evidence>
<comment type="function">
    <text evidence="1 8">Tetrapolymerization of the monopyrrole PBG into the hydroxymethylbilane pre-uroporphyrinogen in several discrete steps.</text>
</comment>
<evidence type="ECO:0000313" key="11">
    <source>
        <dbReference type="EMBL" id="QBK32118.1"/>
    </source>
</evidence>
<dbReference type="Pfam" id="PF03900">
    <property type="entry name" value="Porphobil_deamC"/>
    <property type="match status" value="1"/>
</dbReference>
<keyword evidence="12" id="KW-1185">Reference proteome</keyword>
<comment type="subunit">
    <text evidence="4 8">Monomer.</text>
</comment>
<dbReference type="EMBL" id="CP036532">
    <property type="protein sequence ID" value="QBK32118.1"/>
    <property type="molecule type" value="Genomic_DNA"/>
</dbReference>
<evidence type="ECO:0000256" key="3">
    <source>
        <dbReference type="ARBA" id="ARBA00005638"/>
    </source>
</evidence>
<keyword evidence="5 8" id="KW-0808">Transferase</keyword>
<dbReference type="RefSeq" id="WP_131617762.1">
    <property type="nucleotide sequence ID" value="NZ_CP036532.1"/>
</dbReference>
<comment type="miscellaneous">
    <text evidence="8">The porphobilinogen subunits are added to the dipyrromethane group.</text>
</comment>
<dbReference type="InterPro" id="IPR036803">
    <property type="entry name" value="Porphobilinogen_deaminase_C_sf"/>
</dbReference>
<comment type="catalytic activity">
    <reaction evidence="7 8">
        <text>4 porphobilinogen + H2O = hydroxymethylbilane + 4 NH4(+)</text>
        <dbReference type="Rhea" id="RHEA:13185"/>
        <dbReference type="ChEBI" id="CHEBI:15377"/>
        <dbReference type="ChEBI" id="CHEBI:28938"/>
        <dbReference type="ChEBI" id="CHEBI:57845"/>
        <dbReference type="ChEBI" id="CHEBI:58126"/>
        <dbReference type="EC" id="2.5.1.61"/>
    </reaction>
</comment>
<dbReference type="SUPFAM" id="SSF54782">
    <property type="entry name" value="Porphobilinogen deaminase (hydroxymethylbilane synthase), C-terminal domain"/>
    <property type="match status" value="1"/>
</dbReference>
<feature type="domain" description="Porphobilinogen deaminase N-terminal" evidence="9">
    <location>
        <begin position="41"/>
        <end position="249"/>
    </location>
</feature>
<dbReference type="GO" id="GO:0004418">
    <property type="term" value="F:hydroxymethylbilane synthase activity"/>
    <property type="evidence" value="ECO:0007669"/>
    <property type="project" value="UniProtKB-UniRule"/>
</dbReference>
<dbReference type="HAMAP" id="MF_00260">
    <property type="entry name" value="Porphobil_deam"/>
    <property type="match status" value="1"/>
</dbReference>
<reference evidence="11 12" key="1">
    <citation type="journal article" date="2017" name="Int. J. Syst. Evol. Microbiol.">
        <title>Roseitalea porphyridii gen. nov., sp. nov., isolated from a red alga, and reclassification of Hoeflea suaedae Chung et al. 2013 as Pseudohoeflea suaedae gen. nov., comb. nov.</title>
        <authorList>
            <person name="Hyeon J.W."/>
            <person name="Jeong S.E."/>
            <person name="Baek K."/>
            <person name="Jeon C.O."/>
        </authorList>
    </citation>
    <scope>NUCLEOTIDE SEQUENCE [LARGE SCALE GENOMIC DNA]</scope>
    <source>
        <strain evidence="11 12">MA7-20</strain>
    </source>
</reference>
<dbReference type="PANTHER" id="PTHR11557:SF0">
    <property type="entry name" value="PORPHOBILINOGEN DEAMINASE"/>
    <property type="match status" value="1"/>
</dbReference>
<evidence type="ECO:0000256" key="2">
    <source>
        <dbReference type="ARBA" id="ARBA00004735"/>
    </source>
</evidence>
<dbReference type="UniPathway" id="UPA00251">
    <property type="reaction ID" value="UER00319"/>
</dbReference>
<dbReference type="GO" id="GO:0005737">
    <property type="term" value="C:cytoplasm"/>
    <property type="evidence" value="ECO:0007669"/>
    <property type="project" value="UniProtKB-UniRule"/>
</dbReference>
<evidence type="ECO:0000256" key="5">
    <source>
        <dbReference type="ARBA" id="ARBA00022679"/>
    </source>
</evidence>
<dbReference type="InterPro" id="IPR022417">
    <property type="entry name" value="Porphobilin_deaminase_N"/>
</dbReference>
<dbReference type="Gene3D" id="3.40.190.10">
    <property type="entry name" value="Periplasmic binding protein-like II"/>
    <property type="match status" value="2"/>
</dbReference>
<dbReference type="Proteomes" id="UP000293719">
    <property type="component" value="Chromosome"/>
</dbReference>
<evidence type="ECO:0000256" key="1">
    <source>
        <dbReference type="ARBA" id="ARBA00002869"/>
    </source>
</evidence>
<dbReference type="PIRSF" id="PIRSF001438">
    <property type="entry name" value="4pyrrol_synth_OHMeBilane_synth"/>
    <property type="match status" value="1"/>
</dbReference>
<proteinExistence type="inferred from homology"/>
<dbReference type="InterPro" id="IPR022418">
    <property type="entry name" value="Porphobilinogen_deaminase_C"/>
</dbReference>
<feature type="domain" description="Porphobilinogen deaminase C-terminal" evidence="10">
    <location>
        <begin position="266"/>
        <end position="332"/>
    </location>
</feature>
<comment type="pathway">
    <text evidence="2">Porphyrin-containing compound metabolism; protoporphyrin-IX biosynthesis; coproporphyrinogen-III from 5-aminolevulinate: step 2/4.</text>
</comment>
<accession>A0A4V1A4C3</accession>
<name>A0A4V1A4C3_9HYPH</name>
<sequence>MGNPADPAKGRLPLVAVRVRDLSAYHGSRGKQTVARTFGTVRIGTRGSPLALAQAHEVRDRLVAAHGMAAETIEIVVISTKGDRVQDRELKEIGGKGLFTEEIEAQLASGEIDLAVHSSKDMPTKLPEGLALNAFLEREDPRDAFIGRAAPSLAALPVGAIVGTSSLRRQALVRRARPDLTVVGFRGNVQTRLRKLDEGVAHATLLANAGLRRLGMAEIITDLMEMDVFPPAPGQGAICIEGRKGDERTDALVEPLDDADTHVALACERAFLAALDGSCRTPIAGHARIDGDTIAFAGTILTPDGTEAHDIETSGAASDPAALGRAAGDTLRARAGSAFFESWV</sequence>
<dbReference type="InterPro" id="IPR000860">
    <property type="entry name" value="HemC"/>
</dbReference>
<dbReference type="Gene3D" id="3.30.160.40">
    <property type="entry name" value="Porphobilinogen deaminase, C-terminal domain"/>
    <property type="match status" value="1"/>
</dbReference>
<dbReference type="NCBIfam" id="TIGR00212">
    <property type="entry name" value="hemC"/>
    <property type="match status" value="1"/>
</dbReference>
<dbReference type="KEGG" id="rpod:E0E05_16930"/>
<dbReference type="PANTHER" id="PTHR11557">
    <property type="entry name" value="PORPHOBILINOGEN DEAMINASE"/>
    <property type="match status" value="1"/>
</dbReference>
<keyword evidence="6 8" id="KW-0627">Porphyrin biosynthesis</keyword>
<protein>
    <recommendedName>
        <fullName evidence="8">Porphobilinogen deaminase</fullName>
        <shortName evidence="8">PBG</shortName>
        <ecNumber evidence="8">2.5.1.61</ecNumber>
    </recommendedName>
    <alternativeName>
        <fullName evidence="8">Hydroxymethylbilane synthase</fullName>
        <shortName evidence="8">HMBS</shortName>
    </alternativeName>
    <alternativeName>
        <fullName evidence="8">Pre-uroporphyrinogen synthase</fullName>
    </alternativeName>
</protein>
<dbReference type="GO" id="GO:0006782">
    <property type="term" value="P:protoporphyrinogen IX biosynthetic process"/>
    <property type="evidence" value="ECO:0007669"/>
    <property type="project" value="UniProtKB-UniRule"/>
</dbReference>
<dbReference type="PRINTS" id="PR00151">
    <property type="entry name" value="PORPHBDMNASE"/>
</dbReference>
<gene>
    <name evidence="8 11" type="primary">hemC</name>
    <name evidence="11" type="ORF">E0E05_16930</name>
</gene>
<dbReference type="Pfam" id="PF01379">
    <property type="entry name" value="Porphobil_deam"/>
    <property type="match status" value="1"/>
</dbReference>
<dbReference type="AlphaFoldDB" id="A0A4V1A4C3"/>
<dbReference type="PROSITE" id="PS00533">
    <property type="entry name" value="PORPHOBILINOGEN_DEAM"/>
    <property type="match status" value="1"/>
</dbReference>
<dbReference type="OrthoDB" id="9810298at2"/>
<dbReference type="FunFam" id="3.40.190.10:FF:000005">
    <property type="entry name" value="Porphobilinogen deaminase"/>
    <property type="match status" value="1"/>
</dbReference>
<evidence type="ECO:0000256" key="6">
    <source>
        <dbReference type="ARBA" id="ARBA00023244"/>
    </source>
</evidence>
<dbReference type="FunFam" id="3.40.190.10:FF:000004">
    <property type="entry name" value="Porphobilinogen deaminase"/>
    <property type="match status" value="1"/>
</dbReference>
<feature type="modified residue" description="S-(dipyrrolylmethanemethyl)cysteine" evidence="8">
    <location>
        <position position="279"/>
    </location>
</feature>
<evidence type="ECO:0000256" key="8">
    <source>
        <dbReference type="HAMAP-Rule" id="MF_00260"/>
    </source>
</evidence>
<comment type="similarity">
    <text evidence="3 8">Belongs to the HMBS family.</text>
</comment>
<dbReference type="EC" id="2.5.1.61" evidence="8"/>
<comment type="cofactor">
    <cofactor evidence="8">
        <name>dipyrromethane</name>
        <dbReference type="ChEBI" id="CHEBI:60342"/>
    </cofactor>
    <text evidence="8">Binds 1 dipyrromethane group covalently.</text>
</comment>
<evidence type="ECO:0000256" key="7">
    <source>
        <dbReference type="ARBA" id="ARBA00048169"/>
    </source>
</evidence>
<evidence type="ECO:0000256" key="4">
    <source>
        <dbReference type="ARBA" id="ARBA00011245"/>
    </source>
</evidence>
<evidence type="ECO:0000259" key="9">
    <source>
        <dbReference type="Pfam" id="PF01379"/>
    </source>
</evidence>
<evidence type="ECO:0000313" key="12">
    <source>
        <dbReference type="Proteomes" id="UP000293719"/>
    </source>
</evidence>
<organism evidence="11 12">
    <name type="scientific">Roseitalea porphyridii</name>
    <dbReference type="NCBI Taxonomy" id="1852022"/>
    <lineage>
        <taxon>Bacteria</taxon>
        <taxon>Pseudomonadati</taxon>
        <taxon>Pseudomonadota</taxon>
        <taxon>Alphaproteobacteria</taxon>
        <taxon>Hyphomicrobiales</taxon>
        <taxon>Ahrensiaceae</taxon>
        <taxon>Roseitalea</taxon>
    </lineage>
</organism>
<dbReference type="SUPFAM" id="SSF53850">
    <property type="entry name" value="Periplasmic binding protein-like II"/>
    <property type="match status" value="1"/>
</dbReference>
<dbReference type="GeneID" id="90768990"/>
<dbReference type="InterPro" id="IPR022419">
    <property type="entry name" value="Porphobilin_deaminase_cofac_BS"/>
</dbReference>